<dbReference type="Gene3D" id="3.20.20.380">
    <property type="entry name" value="Copper homeostasis (CutC) domain"/>
    <property type="match status" value="1"/>
</dbReference>
<organism evidence="3 4">
    <name type="scientific">Deinococcus cellulosilyticus (strain DSM 18568 / NBRC 106333 / KACC 11606 / 5516J-15)</name>
    <dbReference type="NCBI Taxonomy" id="1223518"/>
    <lineage>
        <taxon>Bacteria</taxon>
        <taxon>Thermotogati</taxon>
        <taxon>Deinococcota</taxon>
        <taxon>Deinococci</taxon>
        <taxon>Deinococcales</taxon>
        <taxon>Deinococcaceae</taxon>
        <taxon>Deinococcus</taxon>
    </lineage>
</organism>
<evidence type="ECO:0000256" key="2">
    <source>
        <dbReference type="ARBA" id="ARBA00019014"/>
    </source>
</evidence>
<dbReference type="Proteomes" id="UP000321306">
    <property type="component" value="Unassembled WGS sequence"/>
</dbReference>
<dbReference type="AlphaFoldDB" id="A0A511N556"/>
<accession>A0A511N556</accession>
<sequence length="247" mass="27618">MIAEVIVENATEARTAQNAGASRLLLARHVMQGGVSPDLKTIAETLEAARVPVYALVRPDLKDYAYGPDRHPRIYKILDAYRRAGIQNIAFGATEGSMINWFLLEEAITYGFNITFNGAFDFTHDLSVNYMLLSMYPRVERITTRGQAVSIVDGQQEVKKLVSLNKPSLKIMVEATGFSYETIQPFLQETGIKEVQFGRTVRDDQGKLNPVTLGQYVSLMNGKPIKEEKRGLHSAFDKASPATRFRQ</sequence>
<reference evidence="3 4" key="1">
    <citation type="submission" date="2019-07" db="EMBL/GenBank/DDBJ databases">
        <title>Whole genome shotgun sequence of Deinococcus cellulosilyticus NBRC 106333.</title>
        <authorList>
            <person name="Hosoyama A."/>
            <person name="Uohara A."/>
            <person name="Ohji S."/>
            <person name="Ichikawa N."/>
        </authorList>
    </citation>
    <scope>NUCLEOTIDE SEQUENCE [LARGE SCALE GENOMIC DNA]</scope>
    <source>
        <strain evidence="3 4">NBRC 106333</strain>
    </source>
</reference>
<dbReference type="OrthoDB" id="9815677at2"/>
<protein>
    <recommendedName>
        <fullName evidence="2">Copper homeostasis protein cutC homolog</fullName>
    </recommendedName>
</protein>
<keyword evidence="4" id="KW-1185">Reference proteome</keyword>
<dbReference type="GO" id="GO:0005507">
    <property type="term" value="F:copper ion binding"/>
    <property type="evidence" value="ECO:0007669"/>
    <property type="project" value="TreeGrafter"/>
</dbReference>
<dbReference type="PANTHER" id="PTHR12598:SF0">
    <property type="entry name" value="COPPER HOMEOSTASIS PROTEIN CUTC HOMOLOG"/>
    <property type="match status" value="1"/>
</dbReference>
<evidence type="ECO:0000256" key="1">
    <source>
        <dbReference type="ARBA" id="ARBA00007768"/>
    </source>
</evidence>
<dbReference type="SUPFAM" id="SSF110395">
    <property type="entry name" value="CutC-like"/>
    <property type="match status" value="1"/>
</dbReference>
<dbReference type="Pfam" id="PF03932">
    <property type="entry name" value="CutC"/>
    <property type="match status" value="1"/>
</dbReference>
<evidence type="ECO:0000313" key="3">
    <source>
        <dbReference type="EMBL" id="GEM47985.1"/>
    </source>
</evidence>
<dbReference type="RefSeq" id="WP_146886691.1">
    <property type="nucleotide sequence ID" value="NZ_BJXB01000017.1"/>
</dbReference>
<dbReference type="InterPro" id="IPR005627">
    <property type="entry name" value="CutC-like"/>
</dbReference>
<dbReference type="PANTHER" id="PTHR12598">
    <property type="entry name" value="COPPER HOMEOSTASIS PROTEIN CUTC"/>
    <property type="match status" value="1"/>
</dbReference>
<name>A0A511N556_DEIC1</name>
<dbReference type="InterPro" id="IPR036822">
    <property type="entry name" value="CutC-like_dom_sf"/>
</dbReference>
<dbReference type="EMBL" id="BJXB01000017">
    <property type="protein sequence ID" value="GEM47985.1"/>
    <property type="molecule type" value="Genomic_DNA"/>
</dbReference>
<comment type="similarity">
    <text evidence="1">Belongs to the CutC family.</text>
</comment>
<proteinExistence type="inferred from homology"/>
<gene>
    <name evidence="3" type="primary">cutC</name>
    <name evidence="3" type="ORF">DC3_36200</name>
</gene>
<comment type="caution">
    <text evidence="3">The sequence shown here is derived from an EMBL/GenBank/DDBJ whole genome shotgun (WGS) entry which is preliminary data.</text>
</comment>
<evidence type="ECO:0000313" key="4">
    <source>
        <dbReference type="Proteomes" id="UP000321306"/>
    </source>
</evidence>